<reference evidence="1" key="1">
    <citation type="submission" date="2020-03" db="EMBL/GenBank/DDBJ databases">
        <authorList>
            <person name="Guo F."/>
        </authorList>
    </citation>
    <scope>NUCLEOTIDE SEQUENCE</scope>
    <source>
        <strain evidence="1">JCM 30134</strain>
    </source>
</reference>
<organism evidence="1 2">
    <name type="scientific">Pseudomaricurvus hydrocarbonicus</name>
    <dbReference type="NCBI Taxonomy" id="1470433"/>
    <lineage>
        <taxon>Bacteria</taxon>
        <taxon>Pseudomonadati</taxon>
        <taxon>Pseudomonadota</taxon>
        <taxon>Gammaproteobacteria</taxon>
        <taxon>Cellvibrionales</taxon>
        <taxon>Cellvibrionaceae</taxon>
        <taxon>Pseudomaricurvus</taxon>
    </lineage>
</organism>
<sequence>MYPPIFAICSVDAGVQAQLGSDQCRLYPFGLAPQGVTKPYAVWQQVSGGPENYINQRPDMDLFSIQVDCWATSADEARAVAQALRDAIEPHAHITAWYGDRRDPETKNYSYAFAVDWFTPR</sequence>
<name>A0A9E5JU56_9GAMM</name>
<gene>
    <name evidence="1" type="ORF">G8770_03550</name>
</gene>
<protein>
    <submittedName>
        <fullName evidence="1">DUF3168 domain-containing protein</fullName>
    </submittedName>
</protein>
<keyword evidence="2" id="KW-1185">Reference proteome</keyword>
<dbReference type="AlphaFoldDB" id="A0A9E5JU56"/>
<proteinExistence type="predicted"/>
<evidence type="ECO:0000313" key="2">
    <source>
        <dbReference type="Proteomes" id="UP000787472"/>
    </source>
</evidence>
<dbReference type="Proteomes" id="UP000787472">
    <property type="component" value="Unassembled WGS sequence"/>
</dbReference>
<dbReference type="InterPro" id="IPR021508">
    <property type="entry name" value="Gp17-like"/>
</dbReference>
<dbReference type="EMBL" id="JAAONZ010000002">
    <property type="protein sequence ID" value="NHO64620.1"/>
    <property type="molecule type" value="Genomic_DNA"/>
</dbReference>
<dbReference type="RefSeq" id="WP_167181829.1">
    <property type="nucleotide sequence ID" value="NZ_JAAONZ010000002.1"/>
</dbReference>
<dbReference type="Pfam" id="PF11367">
    <property type="entry name" value="Tail_completion_gp17"/>
    <property type="match status" value="1"/>
</dbReference>
<comment type="caution">
    <text evidence="1">The sequence shown here is derived from an EMBL/GenBank/DDBJ whole genome shotgun (WGS) entry which is preliminary data.</text>
</comment>
<evidence type="ECO:0000313" key="1">
    <source>
        <dbReference type="EMBL" id="NHO64620.1"/>
    </source>
</evidence>
<accession>A0A9E5JU56</accession>